<dbReference type="GO" id="GO:0004659">
    <property type="term" value="F:prenyltransferase activity"/>
    <property type="evidence" value="ECO:0007669"/>
    <property type="project" value="InterPro"/>
</dbReference>
<dbReference type="NCBIfam" id="NF045485">
    <property type="entry name" value="FPPsyn"/>
    <property type="match status" value="1"/>
</dbReference>
<comment type="similarity">
    <text evidence="2 7">Belongs to the FPP/GGPP synthase family.</text>
</comment>
<evidence type="ECO:0000256" key="1">
    <source>
        <dbReference type="ARBA" id="ARBA00001946"/>
    </source>
</evidence>
<evidence type="ECO:0000256" key="4">
    <source>
        <dbReference type="ARBA" id="ARBA00022723"/>
    </source>
</evidence>
<keyword evidence="3 7" id="KW-0808">Transferase</keyword>
<evidence type="ECO:0000256" key="3">
    <source>
        <dbReference type="ARBA" id="ARBA00022679"/>
    </source>
</evidence>
<dbReference type="InterPro" id="IPR008949">
    <property type="entry name" value="Isoprenoid_synthase_dom_sf"/>
</dbReference>
<dbReference type="PANTHER" id="PTHR43281:SF1">
    <property type="entry name" value="FARNESYL DIPHOSPHATE SYNTHASE"/>
    <property type="match status" value="1"/>
</dbReference>
<dbReference type="SUPFAM" id="SSF48576">
    <property type="entry name" value="Terpenoid synthases"/>
    <property type="match status" value="1"/>
</dbReference>
<protein>
    <submittedName>
        <fullName evidence="8">Geranyl transferase</fullName>
    </submittedName>
</protein>
<organism evidence="8 9">
    <name type="scientific">Pseudomonas agarici</name>
    <dbReference type="NCBI Taxonomy" id="46677"/>
    <lineage>
        <taxon>Bacteria</taxon>
        <taxon>Pseudomonadati</taxon>
        <taxon>Pseudomonadota</taxon>
        <taxon>Gammaproteobacteria</taxon>
        <taxon>Pseudomonadales</taxon>
        <taxon>Pseudomonadaceae</taxon>
        <taxon>Pseudomonas</taxon>
    </lineage>
</organism>
<keyword evidence="4" id="KW-0479">Metal-binding</keyword>
<proteinExistence type="inferred from homology"/>
<dbReference type="SFLD" id="SFLDS00005">
    <property type="entry name" value="Isoprenoid_Synthase_Type_I"/>
    <property type="match status" value="1"/>
</dbReference>
<evidence type="ECO:0000256" key="6">
    <source>
        <dbReference type="ARBA" id="ARBA00023229"/>
    </source>
</evidence>
<dbReference type="PANTHER" id="PTHR43281">
    <property type="entry name" value="FARNESYL DIPHOSPHATE SYNTHASE"/>
    <property type="match status" value="1"/>
</dbReference>
<dbReference type="Proteomes" id="UP000063229">
    <property type="component" value="Chromosome"/>
</dbReference>
<dbReference type="FunFam" id="1.10.600.10:FF:000001">
    <property type="entry name" value="Geranylgeranyl diphosphate synthase"/>
    <property type="match status" value="1"/>
</dbReference>
<accession>A0A0X1T823</accession>
<dbReference type="InterPro" id="IPR033749">
    <property type="entry name" value="Polyprenyl_synt_CS"/>
</dbReference>
<reference evidence="9" key="1">
    <citation type="submission" date="2016-01" db="EMBL/GenBank/DDBJ databases">
        <authorList>
            <person name="Storey N.H."/>
            <person name="Neuman B.W."/>
        </authorList>
    </citation>
    <scope>NUCLEOTIDE SEQUENCE [LARGE SCALE GENOMIC DNA]</scope>
    <source>
        <strain evidence="9">NCPPB 2472</strain>
    </source>
</reference>
<dbReference type="SFLD" id="SFLDG01017">
    <property type="entry name" value="Polyprenyl_Transferase_Like"/>
    <property type="match status" value="1"/>
</dbReference>
<dbReference type="PROSITE" id="PS00444">
    <property type="entry name" value="POLYPRENYL_SYNTHASE_2"/>
    <property type="match status" value="1"/>
</dbReference>
<keyword evidence="6" id="KW-0414">Isoprene biosynthesis</keyword>
<dbReference type="EMBL" id="CP014135">
    <property type="protein sequence ID" value="AMB88235.1"/>
    <property type="molecule type" value="Genomic_DNA"/>
</dbReference>
<evidence type="ECO:0000313" key="9">
    <source>
        <dbReference type="Proteomes" id="UP000063229"/>
    </source>
</evidence>
<dbReference type="Pfam" id="PF00348">
    <property type="entry name" value="polyprenyl_synt"/>
    <property type="match status" value="1"/>
</dbReference>
<dbReference type="GO" id="GO:0005737">
    <property type="term" value="C:cytoplasm"/>
    <property type="evidence" value="ECO:0007669"/>
    <property type="project" value="UniProtKB-ARBA"/>
</dbReference>
<name>A0A0X1T823_PSEAA</name>
<dbReference type="GO" id="GO:0046872">
    <property type="term" value="F:metal ion binding"/>
    <property type="evidence" value="ECO:0007669"/>
    <property type="project" value="UniProtKB-KW"/>
</dbReference>
<gene>
    <name evidence="8" type="ORF">AWM79_06200</name>
</gene>
<evidence type="ECO:0000256" key="5">
    <source>
        <dbReference type="ARBA" id="ARBA00022842"/>
    </source>
</evidence>
<keyword evidence="5" id="KW-0460">Magnesium</keyword>
<dbReference type="Gene3D" id="1.10.600.10">
    <property type="entry name" value="Farnesyl Diphosphate Synthase"/>
    <property type="match status" value="1"/>
</dbReference>
<dbReference type="CDD" id="cd00685">
    <property type="entry name" value="Trans_IPPS_HT"/>
    <property type="match status" value="1"/>
</dbReference>
<keyword evidence="9" id="KW-1185">Reference proteome</keyword>
<evidence type="ECO:0000256" key="2">
    <source>
        <dbReference type="ARBA" id="ARBA00006706"/>
    </source>
</evidence>
<dbReference type="KEGG" id="pagb:AWM79_06200"/>
<dbReference type="GO" id="GO:0008654">
    <property type="term" value="P:phospholipid biosynthetic process"/>
    <property type="evidence" value="ECO:0007669"/>
    <property type="project" value="UniProtKB-ARBA"/>
</dbReference>
<dbReference type="InterPro" id="IPR000092">
    <property type="entry name" value="Polyprenyl_synt"/>
</dbReference>
<dbReference type="STRING" id="46677.AWM79_06200"/>
<evidence type="ECO:0000313" key="8">
    <source>
        <dbReference type="EMBL" id="AMB88235.1"/>
    </source>
</evidence>
<dbReference type="InterPro" id="IPR053378">
    <property type="entry name" value="Prenyl_diphosphate_synthase"/>
</dbReference>
<sequence length="293" mass="31724">MPAFEDWWPLILNGIEQQLEDELPSPGVPPSRLHEAMRYAVLNPGKRLRPLLCHASGTAFDAPAQALDIVGAALEMAHVGSLVYDDLPAMDNDHLRHGRPTLHIQFDEVTAILTSTALLAQAFTALNYVPLPAARKALLMAEFAVAIGSQGMCGGQMLDLSSQGVALDSTALEHMHQMKTGALIRASVRMGALCAQASVPSLNELDRYAAAIGLAFQVVDDILDVTQDSAALGKTAGKDARDHKPTYVSLLGLEPSRNLVRQLNEQAHIALVNFDFRAIYLHDLADLIVNRLR</sequence>
<comment type="cofactor">
    <cofactor evidence="1">
        <name>Mg(2+)</name>
        <dbReference type="ChEBI" id="CHEBI:18420"/>
    </cofactor>
</comment>
<evidence type="ECO:0000256" key="7">
    <source>
        <dbReference type="RuleBase" id="RU004466"/>
    </source>
</evidence>
<dbReference type="GO" id="GO:0016114">
    <property type="term" value="P:terpenoid biosynthetic process"/>
    <property type="evidence" value="ECO:0007669"/>
    <property type="project" value="UniProtKB-ARBA"/>
</dbReference>
<dbReference type="AlphaFoldDB" id="A0A0X1T823"/>